<gene>
    <name evidence="10" type="ORF">ISF_00887</name>
</gene>
<dbReference type="AlphaFoldDB" id="A0A168EME8"/>
<reference evidence="10 11" key="1">
    <citation type="journal article" date="2016" name="Genome Biol. Evol.">
        <title>Divergent and convergent evolution of fungal pathogenicity.</title>
        <authorList>
            <person name="Shang Y."/>
            <person name="Xiao G."/>
            <person name="Zheng P."/>
            <person name="Cen K."/>
            <person name="Zhan S."/>
            <person name="Wang C."/>
        </authorList>
    </citation>
    <scope>NUCLEOTIDE SEQUENCE [LARGE SCALE GENOMIC DNA]</scope>
    <source>
        <strain evidence="10 11">ARSEF 2679</strain>
    </source>
</reference>
<dbReference type="InterPro" id="IPR051334">
    <property type="entry name" value="SRPK"/>
</dbReference>
<protein>
    <recommendedName>
        <fullName evidence="1">non-specific serine/threonine protein kinase</fullName>
        <ecNumber evidence="1">2.7.11.1</ecNumber>
    </recommendedName>
</protein>
<evidence type="ECO:0000256" key="8">
    <source>
        <dbReference type="ARBA" id="ARBA00048679"/>
    </source>
</evidence>
<dbReference type="GO" id="GO:0050684">
    <property type="term" value="P:regulation of mRNA processing"/>
    <property type="evidence" value="ECO:0007669"/>
    <property type="project" value="TreeGrafter"/>
</dbReference>
<dbReference type="Gene3D" id="1.10.510.10">
    <property type="entry name" value="Transferase(Phosphotransferase) domain 1"/>
    <property type="match status" value="1"/>
</dbReference>
<dbReference type="PANTHER" id="PTHR47634:SF9">
    <property type="entry name" value="PROTEIN KINASE DOMAIN-CONTAINING PROTEIN-RELATED"/>
    <property type="match status" value="1"/>
</dbReference>
<evidence type="ECO:0000256" key="9">
    <source>
        <dbReference type="SAM" id="MobiDB-lite"/>
    </source>
</evidence>
<dbReference type="InterPro" id="IPR011009">
    <property type="entry name" value="Kinase-like_dom_sf"/>
</dbReference>
<evidence type="ECO:0000313" key="10">
    <source>
        <dbReference type="EMBL" id="OAA73986.1"/>
    </source>
</evidence>
<evidence type="ECO:0000313" key="11">
    <source>
        <dbReference type="Proteomes" id="UP000076744"/>
    </source>
</evidence>
<keyword evidence="4" id="KW-0547">Nucleotide-binding</keyword>
<keyword evidence="11" id="KW-1185">Reference proteome</keyword>
<evidence type="ECO:0000256" key="5">
    <source>
        <dbReference type="ARBA" id="ARBA00022777"/>
    </source>
</evidence>
<dbReference type="GO" id="GO:0005524">
    <property type="term" value="F:ATP binding"/>
    <property type="evidence" value="ECO:0007669"/>
    <property type="project" value="UniProtKB-KW"/>
</dbReference>
<feature type="region of interest" description="Disordered" evidence="9">
    <location>
        <begin position="13"/>
        <end position="41"/>
    </location>
</feature>
<organism evidence="10 11">
    <name type="scientific">Cordyceps fumosorosea (strain ARSEF 2679)</name>
    <name type="common">Isaria fumosorosea</name>
    <dbReference type="NCBI Taxonomy" id="1081104"/>
    <lineage>
        <taxon>Eukaryota</taxon>
        <taxon>Fungi</taxon>
        <taxon>Dikarya</taxon>
        <taxon>Ascomycota</taxon>
        <taxon>Pezizomycotina</taxon>
        <taxon>Sordariomycetes</taxon>
        <taxon>Hypocreomycetidae</taxon>
        <taxon>Hypocreales</taxon>
        <taxon>Cordycipitaceae</taxon>
        <taxon>Cordyceps</taxon>
    </lineage>
</organism>
<dbReference type="SUPFAM" id="SSF56112">
    <property type="entry name" value="Protein kinase-like (PK-like)"/>
    <property type="match status" value="1"/>
</dbReference>
<keyword evidence="3" id="KW-0808">Transferase</keyword>
<dbReference type="RefSeq" id="XP_018708944.1">
    <property type="nucleotide sequence ID" value="XM_018844494.1"/>
</dbReference>
<dbReference type="Gene3D" id="3.30.200.20">
    <property type="entry name" value="Phosphorylase Kinase, domain 1"/>
    <property type="match status" value="1"/>
</dbReference>
<name>A0A168EME8_CORFA</name>
<dbReference type="EMBL" id="AZHB01000001">
    <property type="protein sequence ID" value="OAA73986.1"/>
    <property type="molecule type" value="Genomic_DNA"/>
</dbReference>
<comment type="catalytic activity">
    <reaction evidence="7">
        <text>L-threonyl-[protein] + ATP = O-phospho-L-threonyl-[protein] + ADP + H(+)</text>
        <dbReference type="Rhea" id="RHEA:46608"/>
        <dbReference type="Rhea" id="RHEA-COMP:11060"/>
        <dbReference type="Rhea" id="RHEA-COMP:11605"/>
        <dbReference type="ChEBI" id="CHEBI:15378"/>
        <dbReference type="ChEBI" id="CHEBI:30013"/>
        <dbReference type="ChEBI" id="CHEBI:30616"/>
        <dbReference type="ChEBI" id="CHEBI:61977"/>
        <dbReference type="ChEBI" id="CHEBI:456216"/>
        <dbReference type="EC" id="2.7.11.1"/>
    </reaction>
</comment>
<evidence type="ECO:0000256" key="4">
    <source>
        <dbReference type="ARBA" id="ARBA00022741"/>
    </source>
</evidence>
<keyword evidence="6" id="KW-0067">ATP-binding</keyword>
<dbReference type="GO" id="GO:0000245">
    <property type="term" value="P:spliceosomal complex assembly"/>
    <property type="evidence" value="ECO:0007669"/>
    <property type="project" value="TreeGrafter"/>
</dbReference>
<evidence type="ECO:0000256" key="2">
    <source>
        <dbReference type="ARBA" id="ARBA00022527"/>
    </source>
</evidence>
<keyword evidence="5 10" id="KW-0418">Kinase</keyword>
<comment type="caution">
    <text evidence="10">The sequence shown here is derived from an EMBL/GenBank/DDBJ whole genome shotgun (WGS) entry which is preliminary data.</text>
</comment>
<dbReference type="OrthoDB" id="4866881at2759"/>
<comment type="catalytic activity">
    <reaction evidence="8">
        <text>L-seryl-[protein] + ATP = O-phospho-L-seryl-[protein] + ADP + H(+)</text>
        <dbReference type="Rhea" id="RHEA:17989"/>
        <dbReference type="Rhea" id="RHEA-COMP:9863"/>
        <dbReference type="Rhea" id="RHEA-COMP:11604"/>
        <dbReference type="ChEBI" id="CHEBI:15378"/>
        <dbReference type="ChEBI" id="CHEBI:29999"/>
        <dbReference type="ChEBI" id="CHEBI:30616"/>
        <dbReference type="ChEBI" id="CHEBI:83421"/>
        <dbReference type="ChEBI" id="CHEBI:456216"/>
        <dbReference type="EC" id="2.7.11.1"/>
    </reaction>
</comment>
<evidence type="ECO:0000256" key="3">
    <source>
        <dbReference type="ARBA" id="ARBA00022679"/>
    </source>
</evidence>
<dbReference type="GO" id="GO:0004674">
    <property type="term" value="F:protein serine/threonine kinase activity"/>
    <property type="evidence" value="ECO:0007669"/>
    <property type="project" value="UniProtKB-KW"/>
</dbReference>
<dbReference type="EC" id="2.7.11.1" evidence="1"/>
<evidence type="ECO:0000256" key="1">
    <source>
        <dbReference type="ARBA" id="ARBA00012513"/>
    </source>
</evidence>
<dbReference type="Proteomes" id="UP000076744">
    <property type="component" value="Unassembled WGS sequence"/>
</dbReference>
<dbReference type="GeneID" id="30017179"/>
<proteinExistence type="predicted"/>
<dbReference type="PANTHER" id="PTHR47634">
    <property type="entry name" value="PROTEIN KINASE DOMAIN-CONTAINING PROTEIN-RELATED"/>
    <property type="match status" value="1"/>
</dbReference>
<accession>A0A168EME8</accession>
<keyword evidence="2" id="KW-0723">Serine/threonine-protein kinase</keyword>
<sequence>MFAGSTRKRLASKLGFATQTPPSRPGPSTFPSQGFTVIPGDHPLEEESMPEYQADHFYPMVLGQLLHDCYQTVAKLGYGSSSTVWLARDLEKNQYVASKVYMHNSVKHREPPFYQHLEKALPSRHTGASNIRKLLAAFEVAGPKGKHIVLAMQVSQMSLRDMDAYEGTRLS</sequence>
<evidence type="ECO:0000256" key="6">
    <source>
        <dbReference type="ARBA" id="ARBA00022840"/>
    </source>
</evidence>
<dbReference type="STRING" id="1081104.A0A168EME8"/>
<evidence type="ECO:0000256" key="7">
    <source>
        <dbReference type="ARBA" id="ARBA00047899"/>
    </source>
</evidence>